<keyword evidence="2" id="KW-1185">Reference proteome</keyword>
<protein>
    <recommendedName>
        <fullName evidence="3">Cytosolic protein</fullName>
    </recommendedName>
</protein>
<dbReference type="Pfam" id="PF19799">
    <property type="entry name" value="DUF6282"/>
    <property type="match status" value="1"/>
</dbReference>
<gene>
    <name evidence="1" type="ORF">GCM10011320_26800</name>
</gene>
<reference evidence="1" key="1">
    <citation type="journal article" date="2014" name="Int. J. Syst. Evol. Microbiol.">
        <title>Complete genome sequence of Corynebacterium casei LMG S-19264T (=DSM 44701T), isolated from a smear-ripened cheese.</title>
        <authorList>
            <consortium name="US DOE Joint Genome Institute (JGI-PGF)"/>
            <person name="Walter F."/>
            <person name="Albersmeier A."/>
            <person name="Kalinowski J."/>
            <person name="Ruckert C."/>
        </authorList>
    </citation>
    <scope>NUCLEOTIDE SEQUENCE</scope>
    <source>
        <strain evidence="1">CGMCC 1.3617</strain>
    </source>
</reference>
<evidence type="ECO:0008006" key="3">
    <source>
        <dbReference type="Google" id="ProtNLM"/>
    </source>
</evidence>
<dbReference type="Proteomes" id="UP000661507">
    <property type="component" value="Unassembled WGS sequence"/>
</dbReference>
<name>A0A917NPZ7_9PROT</name>
<dbReference type="InterPro" id="IPR046249">
    <property type="entry name" value="DUF6282"/>
</dbReference>
<reference evidence="1" key="2">
    <citation type="submission" date="2020-09" db="EMBL/GenBank/DDBJ databases">
        <authorList>
            <person name="Sun Q."/>
            <person name="Zhou Y."/>
        </authorList>
    </citation>
    <scope>NUCLEOTIDE SEQUENCE</scope>
    <source>
        <strain evidence="1">CGMCC 1.3617</strain>
    </source>
</reference>
<evidence type="ECO:0000313" key="2">
    <source>
        <dbReference type="Proteomes" id="UP000661507"/>
    </source>
</evidence>
<dbReference type="SUPFAM" id="SSF51556">
    <property type="entry name" value="Metallo-dependent hydrolases"/>
    <property type="match status" value="1"/>
</dbReference>
<comment type="caution">
    <text evidence="1">The sequence shown here is derived from an EMBL/GenBank/DDBJ whole genome shotgun (WGS) entry which is preliminary data.</text>
</comment>
<dbReference type="InterPro" id="IPR032466">
    <property type="entry name" value="Metal_Hydrolase"/>
</dbReference>
<proteinExistence type="predicted"/>
<accession>A0A917NPZ7</accession>
<dbReference type="RefSeq" id="WP_188967557.1">
    <property type="nucleotide sequence ID" value="NZ_BMKW01000006.1"/>
</dbReference>
<evidence type="ECO:0000313" key="1">
    <source>
        <dbReference type="EMBL" id="GGJ18109.1"/>
    </source>
</evidence>
<organism evidence="1 2">
    <name type="scientific">Neoroseomonas lacus</name>
    <dbReference type="NCBI Taxonomy" id="287609"/>
    <lineage>
        <taxon>Bacteria</taxon>
        <taxon>Pseudomonadati</taxon>
        <taxon>Pseudomonadota</taxon>
        <taxon>Alphaproteobacteria</taxon>
        <taxon>Acetobacterales</taxon>
        <taxon>Acetobacteraceae</taxon>
        <taxon>Neoroseomonas</taxon>
    </lineage>
</organism>
<dbReference type="EMBL" id="BMKW01000006">
    <property type="protein sequence ID" value="GGJ18109.1"/>
    <property type="molecule type" value="Genomic_DNA"/>
</dbReference>
<dbReference type="AlphaFoldDB" id="A0A917NPZ7"/>
<sequence length="311" mass="33718">MSATDTIEARIDRILIGAIDPHVHSGPSIAPRAIDHLELAREYEKAGFAAVITKDHDYSGVMTAALIARHNPDLRTKVYSSLVLNNVVGGMNPYAVEHHAAMGGKIVFMPTLAAENHLRWEKTSNWSHPASTQKMRPAAPVPVLDADGKVRDDVKEVLDIVARTDMALASGHIHVSETWRVFEEAQRRGVKRLVFTHPEEIVGASLNDVRGIAAMGAFVEHSICMFIQGSKFKVCEEESLRGQIDAAGIGQTILASDLGQTGTLTPLEGLRRGVRLCLDLGYQDEDIRRMVSTNAARAFGLEADLAAATAG</sequence>